<dbReference type="Pfam" id="PF02625">
    <property type="entry name" value="XdhC_CoxI"/>
    <property type="match status" value="1"/>
</dbReference>
<keyword evidence="5" id="KW-1185">Reference proteome</keyword>
<dbReference type="Proteomes" id="UP000293520">
    <property type="component" value="Unassembled WGS sequence"/>
</dbReference>
<name>A0A4Q9G2N8_9RHOB</name>
<evidence type="ECO:0000313" key="5">
    <source>
        <dbReference type="Proteomes" id="UP000293520"/>
    </source>
</evidence>
<evidence type="ECO:0000259" key="2">
    <source>
        <dbReference type="Pfam" id="PF02625"/>
    </source>
</evidence>
<gene>
    <name evidence="4" type="ORF">EYE42_14345</name>
</gene>
<dbReference type="Gene3D" id="3.40.50.720">
    <property type="entry name" value="NAD(P)-binding Rossmann-like Domain"/>
    <property type="match status" value="1"/>
</dbReference>
<dbReference type="InterPro" id="IPR003777">
    <property type="entry name" value="XdhC_CoxI"/>
</dbReference>
<dbReference type="Pfam" id="PF13478">
    <property type="entry name" value="XdhC_C"/>
    <property type="match status" value="1"/>
</dbReference>
<reference evidence="4 5" key="1">
    <citation type="submission" date="2019-02" db="EMBL/GenBank/DDBJ databases">
        <title>Paracoccus subflavus sp. nov., isolated from marine sediment of the Pacific Ocean.</title>
        <authorList>
            <person name="Zhang G."/>
        </authorList>
    </citation>
    <scope>NUCLEOTIDE SEQUENCE [LARGE SCALE GENOMIC DNA]</scope>
    <source>
        <strain evidence="4 5">GY0581</strain>
    </source>
</reference>
<dbReference type="OrthoDB" id="9815497at2"/>
<evidence type="ECO:0000256" key="1">
    <source>
        <dbReference type="SAM" id="MobiDB-lite"/>
    </source>
</evidence>
<evidence type="ECO:0000313" key="4">
    <source>
        <dbReference type="EMBL" id="TBN37510.1"/>
    </source>
</evidence>
<dbReference type="AlphaFoldDB" id="A0A4Q9G2N8"/>
<organism evidence="4 5">
    <name type="scientific">Paracoccus subflavus</name>
    <dbReference type="NCBI Taxonomy" id="2528244"/>
    <lineage>
        <taxon>Bacteria</taxon>
        <taxon>Pseudomonadati</taxon>
        <taxon>Pseudomonadota</taxon>
        <taxon>Alphaproteobacteria</taxon>
        <taxon>Rhodobacterales</taxon>
        <taxon>Paracoccaceae</taxon>
        <taxon>Paracoccus</taxon>
    </lineage>
</organism>
<protein>
    <submittedName>
        <fullName evidence="4">XdhC family protein</fullName>
    </submittedName>
</protein>
<dbReference type="PANTHER" id="PTHR30388:SF4">
    <property type="entry name" value="MOLYBDENUM COFACTOR INSERTION CHAPERONE PAOD"/>
    <property type="match status" value="1"/>
</dbReference>
<dbReference type="InterPro" id="IPR027051">
    <property type="entry name" value="XdhC_Rossmann_dom"/>
</dbReference>
<dbReference type="PANTHER" id="PTHR30388">
    <property type="entry name" value="ALDEHYDE OXIDOREDUCTASE MOLYBDENUM COFACTOR ASSEMBLY PROTEIN"/>
    <property type="match status" value="1"/>
</dbReference>
<accession>A0A4Q9G2N8</accession>
<feature type="region of interest" description="Disordered" evidence="1">
    <location>
        <begin position="1"/>
        <end position="48"/>
    </location>
</feature>
<dbReference type="InterPro" id="IPR052698">
    <property type="entry name" value="MoCofactor_Util/Proc"/>
</dbReference>
<feature type="domain" description="XdhC Rossmann" evidence="3">
    <location>
        <begin position="199"/>
        <end position="339"/>
    </location>
</feature>
<comment type="caution">
    <text evidence="4">The sequence shown here is derived from an EMBL/GenBank/DDBJ whole genome shotgun (WGS) entry which is preliminary data.</text>
</comment>
<feature type="domain" description="XdhC- CoxI" evidence="2">
    <location>
        <begin position="65"/>
        <end position="128"/>
    </location>
</feature>
<sequence length="353" mass="37273">MDRQGETRGDPPVGCGLASGRRTADPVRSPVQSSPDPASQPKVRLSARSVHPALADPWDSALAMGPGTVMAVLTATHGPAYRNPGAAMAIGPDSSLAGALSSGCIEADLALQAQQVRAEGRPLHLRYGQGSPFIDLRLPCGGAIEVMLFALRDFDVLTALSRARAARRQASLHMFPSGRLALDGSGGFALTFKAPLRFAIFGAGAEATVFADLARSLGYDHVLISHEDQSLEVARAMGCTVSRLGDLSDVAKLVPDDRCAALLFYHDHDHEPRILQRLLDRPAFYIGAQGSRATHTARLARLAELGVPPEARDRVRGPIGLIPSSRDPRLLAVSVLAEVVMAAGDQVVVPVLA</sequence>
<proteinExistence type="predicted"/>
<evidence type="ECO:0000259" key="3">
    <source>
        <dbReference type="Pfam" id="PF13478"/>
    </source>
</evidence>
<dbReference type="EMBL" id="SISK01000013">
    <property type="protein sequence ID" value="TBN37510.1"/>
    <property type="molecule type" value="Genomic_DNA"/>
</dbReference>